<dbReference type="AlphaFoldDB" id="A0A8T0UPV5"/>
<evidence type="ECO:0000313" key="9">
    <source>
        <dbReference type="Proteomes" id="UP000823388"/>
    </source>
</evidence>
<reference evidence="8" key="1">
    <citation type="submission" date="2020-05" db="EMBL/GenBank/DDBJ databases">
        <title>WGS assembly of Panicum virgatum.</title>
        <authorList>
            <person name="Lovell J.T."/>
            <person name="Jenkins J."/>
            <person name="Shu S."/>
            <person name="Juenger T.E."/>
            <person name="Schmutz J."/>
        </authorList>
    </citation>
    <scope>NUCLEOTIDE SEQUENCE</scope>
    <source>
        <strain evidence="8">AP13</strain>
    </source>
</reference>
<proteinExistence type="inferred from homology"/>
<keyword evidence="7" id="KW-1133">Transmembrane helix</keyword>
<comment type="similarity">
    <text evidence="2">Belongs to the mitochondrion-specific ribosomal protein mS23 family.</text>
</comment>
<comment type="caution">
    <text evidence="8">The sequence shown here is derived from an EMBL/GenBank/DDBJ whole genome shotgun (WGS) entry which is preliminary data.</text>
</comment>
<dbReference type="EMBL" id="CM029041">
    <property type="protein sequence ID" value="KAG2626141.1"/>
    <property type="molecule type" value="Genomic_DNA"/>
</dbReference>
<evidence type="ECO:0000256" key="7">
    <source>
        <dbReference type="SAM" id="Phobius"/>
    </source>
</evidence>
<sequence length="201" mass="23512">MFVNSKLGVCWIYACFAVIFFKLLCLSFVCHIACWLIEIRDLLIRAPPVTFPRVDGKIKKIEMPEDVYVKKFFKKHPDSLYHDAIKISGFDPPPARVFAWRVLELKEQGVSEDYAMAVADFEYRKEKKAKKKAYKELKEIARSEGKEPPPDPYPSAIKEIQAEEKKYVLDRFYNPKVIEIANKMKEERDMLLQDRAASGRW</sequence>
<comment type="subcellular location">
    <subcellularLocation>
        <location evidence="1">Mitochondrion</location>
    </subcellularLocation>
</comment>
<feature type="transmembrane region" description="Helical" evidence="7">
    <location>
        <begin position="12"/>
        <end position="37"/>
    </location>
</feature>
<keyword evidence="7" id="KW-0472">Membrane</keyword>
<name>A0A8T0UPV5_PANVG</name>
<dbReference type="Proteomes" id="UP000823388">
    <property type="component" value="Chromosome 3K"/>
</dbReference>
<dbReference type="PANTHER" id="PTHR35693">
    <property type="entry name" value="EXPRESSED PROTEIN"/>
    <property type="match status" value="1"/>
</dbReference>
<accession>A0A8T0UPV5</accession>
<keyword evidence="3" id="KW-0689">Ribosomal protein</keyword>
<keyword evidence="7" id="KW-0812">Transmembrane</keyword>
<protein>
    <recommendedName>
        <fullName evidence="6">Small ribosomal subunit protein mS23</fullName>
    </recommendedName>
</protein>
<evidence type="ECO:0000256" key="3">
    <source>
        <dbReference type="ARBA" id="ARBA00022980"/>
    </source>
</evidence>
<evidence type="ECO:0000256" key="1">
    <source>
        <dbReference type="ARBA" id="ARBA00004173"/>
    </source>
</evidence>
<evidence type="ECO:0000256" key="4">
    <source>
        <dbReference type="ARBA" id="ARBA00023128"/>
    </source>
</evidence>
<keyword evidence="4" id="KW-0496">Mitochondrion</keyword>
<evidence type="ECO:0000313" key="8">
    <source>
        <dbReference type="EMBL" id="KAG2626141.1"/>
    </source>
</evidence>
<keyword evidence="9" id="KW-1185">Reference proteome</keyword>
<dbReference type="CDD" id="cd23701">
    <property type="entry name" value="At1g26750"/>
    <property type="match status" value="1"/>
</dbReference>
<gene>
    <name evidence="8" type="ORF">PVAP13_3KG324500</name>
</gene>
<evidence type="ECO:0000256" key="5">
    <source>
        <dbReference type="ARBA" id="ARBA00023274"/>
    </source>
</evidence>
<evidence type="ECO:0000256" key="2">
    <source>
        <dbReference type="ARBA" id="ARBA00009864"/>
    </source>
</evidence>
<keyword evidence="5" id="KW-0687">Ribonucleoprotein</keyword>
<dbReference type="PANTHER" id="PTHR35693:SF1">
    <property type="entry name" value="EXPRESSED PROTEIN"/>
    <property type="match status" value="1"/>
</dbReference>
<dbReference type="InterPro" id="IPR059242">
    <property type="entry name" value="mS23_dom"/>
</dbReference>
<organism evidence="8 9">
    <name type="scientific">Panicum virgatum</name>
    <name type="common">Blackwell switchgrass</name>
    <dbReference type="NCBI Taxonomy" id="38727"/>
    <lineage>
        <taxon>Eukaryota</taxon>
        <taxon>Viridiplantae</taxon>
        <taxon>Streptophyta</taxon>
        <taxon>Embryophyta</taxon>
        <taxon>Tracheophyta</taxon>
        <taxon>Spermatophyta</taxon>
        <taxon>Magnoliopsida</taxon>
        <taxon>Liliopsida</taxon>
        <taxon>Poales</taxon>
        <taxon>Poaceae</taxon>
        <taxon>PACMAD clade</taxon>
        <taxon>Panicoideae</taxon>
        <taxon>Panicodae</taxon>
        <taxon>Paniceae</taxon>
        <taxon>Panicinae</taxon>
        <taxon>Panicum</taxon>
        <taxon>Panicum sect. Hiantes</taxon>
    </lineage>
</organism>
<evidence type="ECO:0000256" key="6">
    <source>
        <dbReference type="ARBA" id="ARBA00035137"/>
    </source>
</evidence>